<evidence type="ECO:0000256" key="4">
    <source>
        <dbReference type="ARBA" id="ARBA00017575"/>
    </source>
</evidence>
<keyword evidence="14 23" id="KW-0460">Magnesium</keyword>
<comment type="cofactor">
    <cofactor evidence="23">
        <name>Mg(2+)</name>
        <dbReference type="ChEBI" id="CHEBI:18420"/>
    </cofactor>
    <text evidence="23">Mn(2+), Zn(2+), Cd(2+) and Co(2+) support activity to lesser extents.</text>
</comment>
<keyword evidence="10 23" id="KW-0479">Metal-binding</keyword>
<feature type="binding site" evidence="23">
    <location>
        <position position="78"/>
    </location>
    <ligand>
        <name>a divalent metal cation</name>
        <dbReference type="ChEBI" id="CHEBI:60240"/>
    </ligand>
</feature>
<evidence type="ECO:0000256" key="5">
    <source>
        <dbReference type="ARBA" id="ARBA00022475"/>
    </source>
</evidence>
<feature type="binding site" evidence="22">
    <location>
        <position position="11"/>
    </location>
    <ligand>
        <name>ATP</name>
        <dbReference type="ChEBI" id="CHEBI:30616"/>
    </ligand>
</feature>
<dbReference type="InterPro" id="IPR000829">
    <property type="entry name" value="DAGK"/>
</dbReference>
<dbReference type="EMBL" id="CP049331">
    <property type="protein sequence ID" value="QIH40556.1"/>
    <property type="molecule type" value="Genomic_DNA"/>
</dbReference>
<dbReference type="InterPro" id="IPR036945">
    <property type="entry name" value="DAGK_sf"/>
</dbReference>
<keyword evidence="5" id="KW-1003">Cell membrane</keyword>
<sequence length="120" mass="13333">MYKKNPQGLMRLFKATSYSYKGICAAFKHEAAFREEALLAVVALPLAFWLDVTQVERMLMISSVLLIVLVELLNSALEAVVDRVGSEHHELSGRAKDMGSAAVFIAMIIAGYIWLEALFI</sequence>
<feature type="binding site" evidence="22">
    <location>
        <begin position="96"/>
        <end position="97"/>
    </location>
    <ligand>
        <name>ATP</name>
        <dbReference type="ChEBI" id="CHEBI:30616"/>
    </ligand>
</feature>
<dbReference type="InterPro" id="IPR033718">
    <property type="entry name" value="DAGK_prok"/>
</dbReference>
<evidence type="ECO:0000256" key="21">
    <source>
        <dbReference type="PIRSR" id="PIRSR600829-2"/>
    </source>
</evidence>
<comment type="function">
    <text evidence="24">Catalyzes the ATP-dependent phosphorylation of sn-l,2-diacylglycerol (DAG) to phosphatidic acid. Involved in the recycling of diacylglycerol produced as a by-product during membrane-derived oligosaccharide (MDO) biosynthesis.</text>
</comment>
<keyword evidence="6" id="KW-0444">Lipid biosynthesis</keyword>
<evidence type="ECO:0000256" key="20">
    <source>
        <dbReference type="PIRSR" id="PIRSR600829-1"/>
    </source>
</evidence>
<evidence type="ECO:0000313" key="26">
    <source>
        <dbReference type="Proteomes" id="UP000503003"/>
    </source>
</evidence>
<dbReference type="EC" id="2.7.1.107" evidence="3 24"/>
<name>A0A6G7CET4_9VIBR</name>
<feature type="binding site" evidence="21">
    <location>
        <position position="71"/>
    </location>
    <ligand>
        <name>substrate</name>
    </ligand>
</feature>
<feature type="transmembrane region" description="Helical" evidence="24">
    <location>
        <begin position="98"/>
        <end position="115"/>
    </location>
</feature>
<comment type="caution">
    <text evidence="24">Lacks conserved residue(s) required for the propagation of feature annotation.</text>
</comment>
<evidence type="ECO:0000256" key="2">
    <source>
        <dbReference type="ARBA" id="ARBA00005967"/>
    </source>
</evidence>
<evidence type="ECO:0000256" key="1">
    <source>
        <dbReference type="ARBA" id="ARBA00004429"/>
    </source>
</evidence>
<keyword evidence="16 24" id="KW-0443">Lipid metabolism</keyword>
<dbReference type="PANTHER" id="PTHR34299">
    <property type="entry name" value="DIACYLGLYCEROL KINASE"/>
    <property type="match status" value="1"/>
</dbReference>
<proteinExistence type="inferred from homology"/>
<evidence type="ECO:0000256" key="11">
    <source>
        <dbReference type="ARBA" id="ARBA00022741"/>
    </source>
</evidence>
<dbReference type="Proteomes" id="UP000503003">
    <property type="component" value="Chromosome 1"/>
</dbReference>
<keyword evidence="9 24" id="KW-0812">Transmembrane</keyword>
<evidence type="ECO:0000256" key="16">
    <source>
        <dbReference type="ARBA" id="ARBA00023098"/>
    </source>
</evidence>
<feature type="binding site" evidence="22">
    <location>
        <begin position="87"/>
        <end position="89"/>
    </location>
    <ligand>
        <name>ATP</name>
        <dbReference type="ChEBI" id="CHEBI:30616"/>
    </ligand>
</feature>
<evidence type="ECO:0000256" key="14">
    <source>
        <dbReference type="ARBA" id="ARBA00022842"/>
    </source>
</evidence>
<dbReference type="KEGG" id="vzi:G5S32_00535"/>
<reference evidence="25 26" key="1">
    <citation type="submission" date="2020-02" db="EMBL/GenBank/DDBJ databases">
        <title>A complete genome of a marine bacterium Vibrio sp. ZWAL4003 isolated from the mangrove sediment with the ability to degrade polysaccharides.</title>
        <authorList>
            <person name="Wu J."/>
            <person name="Qu W."/>
            <person name="Zeng R."/>
        </authorList>
    </citation>
    <scope>NUCLEOTIDE SEQUENCE [LARGE SCALE GENOMIC DNA]</scope>
    <source>
        <strain evidence="25 26">ZWAL4003</strain>
    </source>
</reference>
<comment type="similarity">
    <text evidence="2 24">Belongs to the bacterial diacylglycerol kinase family.</text>
</comment>
<evidence type="ECO:0000256" key="7">
    <source>
        <dbReference type="ARBA" id="ARBA00022519"/>
    </source>
</evidence>
<evidence type="ECO:0000313" key="25">
    <source>
        <dbReference type="EMBL" id="QIH40556.1"/>
    </source>
</evidence>
<evidence type="ECO:0000256" key="13">
    <source>
        <dbReference type="ARBA" id="ARBA00022840"/>
    </source>
</evidence>
<evidence type="ECO:0000256" key="3">
    <source>
        <dbReference type="ARBA" id="ARBA00012133"/>
    </source>
</evidence>
<keyword evidence="13 22" id="KW-0067">ATP-binding</keyword>
<evidence type="ECO:0000256" key="24">
    <source>
        <dbReference type="RuleBase" id="RU363065"/>
    </source>
</evidence>
<evidence type="ECO:0000256" key="15">
    <source>
        <dbReference type="ARBA" id="ARBA00022989"/>
    </source>
</evidence>
<comment type="catalytic activity">
    <reaction evidence="24">
        <text>a 1,2-diacyl-sn-glycerol + ATP = a 1,2-diacyl-sn-glycero-3-phosphate + ADP + H(+)</text>
        <dbReference type="Rhea" id="RHEA:10272"/>
        <dbReference type="ChEBI" id="CHEBI:15378"/>
        <dbReference type="ChEBI" id="CHEBI:17815"/>
        <dbReference type="ChEBI" id="CHEBI:30616"/>
        <dbReference type="ChEBI" id="CHEBI:58608"/>
        <dbReference type="ChEBI" id="CHEBI:456216"/>
        <dbReference type="EC" id="2.7.1.107"/>
    </reaction>
</comment>
<organism evidence="25 26">
    <name type="scientific">Vibrio ziniensis</name>
    <dbReference type="NCBI Taxonomy" id="2711221"/>
    <lineage>
        <taxon>Bacteria</taxon>
        <taxon>Pseudomonadati</taxon>
        <taxon>Pseudomonadota</taxon>
        <taxon>Gammaproteobacteria</taxon>
        <taxon>Vibrionales</taxon>
        <taxon>Vibrionaceae</taxon>
        <taxon>Vibrio</taxon>
    </lineage>
</organism>
<feature type="binding site" evidence="22">
    <location>
        <position position="30"/>
    </location>
    <ligand>
        <name>ATP</name>
        <dbReference type="ChEBI" id="CHEBI:30616"/>
    </ligand>
</feature>
<evidence type="ECO:0000256" key="23">
    <source>
        <dbReference type="PIRSR" id="PIRSR600829-4"/>
    </source>
</evidence>
<dbReference type="GO" id="GO:0006654">
    <property type="term" value="P:phosphatidic acid biosynthetic process"/>
    <property type="evidence" value="ECO:0007669"/>
    <property type="project" value="InterPro"/>
</dbReference>
<dbReference type="GO" id="GO:0004143">
    <property type="term" value="F:ATP-dependent diacylglycerol kinase activity"/>
    <property type="evidence" value="ECO:0007669"/>
    <property type="project" value="UniProtKB-EC"/>
</dbReference>
<protein>
    <recommendedName>
        <fullName evidence="4 24">Diacylglycerol kinase</fullName>
        <ecNumber evidence="3 24">2.7.1.107</ecNumber>
    </recommendedName>
</protein>
<dbReference type="GO" id="GO:0005524">
    <property type="term" value="F:ATP binding"/>
    <property type="evidence" value="ECO:0007669"/>
    <property type="project" value="UniProtKB-KW"/>
</dbReference>
<keyword evidence="26" id="KW-1185">Reference proteome</keyword>
<dbReference type="PANTHER" id="PTHR34299:SF1">
    <property type="entry name" value="DIACYLGLYCEROL KINASE"/>
    <property type="match status" value="1"/>
</dbReference>
<keyword evidence="19 24" id="KW-1208">Phospholipid metabolism</keyword>
<keyword evidence="11 22" id="KW-0547">Nucleotide-binding</keyword>
<evidence type="ECO:0000256" key="22">
    <source>
        <dbReference type="PIRSR" id="PIRSR600829-3"/>
    </source>
</evidence>
<evidence type="ECO:0000256" key="6">
    <source>
        <dbReference type="ARBA" id="ARBA00022516"/>
    </source>
</evidence>
<dbReference type="PROSITE" id="PS01069">
    <property type="entry name" value="DAGK_PROKAR"/>
    <property type="match status" value="1"/>
</dbReference>
<feature type="binding site" evidence="22">
    <location>
        <position position="78"/>
    </location>
    <ligand>
        <name>ATP</name>
        <dbReference type="ChEBI" id="CHEBI:30616"/>
    </ligand>
</feature>
<gene>
    <name evidence="25" type="ORF">G5S32_00535</name>
</gene>
<dbReference type="Gene3D" id="1.10.287.3610">
    <property type="match status" value="1"/>
</dbReference>
<evidence type="ECO:0000256" key="12">
    <source>
        <dbReference type="ARBA" id="ARBA00022777"/>
    </source>
</evidence>
<keyword evidence="17 24" id="KW-0472">Membrane</keyword>
<dbReference type="CDD" id="cd14264">
    <property type="entry name" value="DAGK_IM"/>
    <property type="match status" value="1"/>
</dbReference>
<feature type="binding site" evidence="21">
    <location>
        <position position="11"/>
    </location>
    <ligand>
        <name>substrate</name>
    </ligand>
</feature>
<evidence type="ECO:0000256" key="8">
    <source>
        <dbReference type="ARBA" id="ARBA00022679"/>
    </source>
</evidence>
<evidence type="ECO:0000256" key="9">
    <source>
        <dbReference type="ARBA" id="ARBA00022692"/>
    </source>
</evidence>
<evidence type="ECO:0000256" key="19">
    <source>
        <dbReference type="ARBA" id="ARBA00023264"/>
    </source>
</evidence>
<comment type="subcellular location">
    <subcellularLocation>
        <location evidence="1 24">Cell inner membrane</location>
        <topology evidence="1 24">Multi-pass membrane protein</topology>
    </subcellularLocation>
</comment>
<keyword evidence="12 24" id="KW-0418">Kinase</keyword>
<feature type="binding site" evidence="22">
    <location>
        <position position="18"/>
    </location>
    <ligand>
        <name>ATP</name>
        <dbReference type="ChEBI" id="CHEBI:30616"/>
    </ligand>
</feature>
<keyword evidence="8 24" id="KW-0808">Transferase</keyword>
<feature type="transmembrane region" description="Helical" evidence="24">
    <location>
        <begin position="58"/>
        <end position="77"/>
    </location>
</feature>
<evidence type="ECO:0000256" key="17">
    <source>
        <dbReference type="ARBA" id="ARBA00023136"/>
    </source>
</evidence>
<dbReference type="AlphaFoldDB" id="A0A6G7CET4"/>
<feature type="binding site" evidence="21">
    <location>
        <position position="57"/>
    </location>
    <ligand>
        <name>substrate</name>
    </ligand>
</feature>
<feature type="binding site" evidence="23">
    <location>
        <position position="30"/>
    </location>
    <ligand>
        <name>a divalent metal cation</name>
        <dbReference type="ChEBI" id="CHEBI:60240"/>
    </ligand>
</feature>
<dbReference type="RefSeq" id="WP_165309999.1">
    <property type="nucleotide sequence ID" value="NZ_CP049331.1"/>
</dbReference>
<dbReference type="Pfam" id="PF01219">
    <property type="entry name" value="DAGK_prokar"/>
    <property type="match status" value="1"/>
</dbReference>
<keyword evidence="18" id="KW-0594">Phospholipid biosynthesis</keyword>
<accession>A0A6G7CET4</accession>
<feature type="active site" description="Proton acceptor" evidence="20">
    <location>
        <position position="71"/>
    </location>
</feature>
<keyword evidence="15 24" id="KW-1133">Transmembrane helix</keyword>
<evidence type="ECO:0000256" key="10">
    <source>
        <dbReference type="ARBA" id="ARBA00022723"/>
    </source>
</evidence>
<feature type="binding site" evidence="21">
    <location>
        <position position="100"/>
    </location>
    <ligand>
        <name>substrate</name>
    </ligand>
</feature>
<feature type="binding site" evidence="21">
    <location>
        <begin position="32"/>
        <end position="36"/>
    </location>
    <ligand>
        <name>substrate</name>
    </ligand>
</feature>
<dbReference type="GO" id="GO:0005886">
    <property type="term" value="C:plasma membrane"/>
    <property type="evidence" value="ECO:0007669"/>
    <property type="project" value="UniProtKB-SubCell"/>
</dbReference>
<evidence type="ECO:0000256" key="18">
    <source>
        <dbReference type="ARBA" id="ARBA00023209"/>
    </source>
</evidence>
<dbReference type="GO" id="GO:0046872">
    <property type="term" value="F:metal ion binding"/>
    <property type="evidence" value="ECO:0007669"/>
    <property type="project" value="UniProtKB-KW"/>
</dbReference>
<feature type="binding site" evidence="21">
    <location>
        <begin position="49"/>
        <end position="52"/>
    </location>
    <ligand>
        <name>substrate</name>
    </ligand>
</feature>
<keyword evidence="7 24" id="KW-0997">Cell inner membrane</keyword>